<dbReference type="PANTHER" id="PTHR43278">
    <property type="entry name" value="NAD(P)H-DEPENDENT FMN-CONTAINING OXIDOREDUCTASE YWQN-RELATED"/>
    <property type="match status" value="1"/>
</dbReference>
<dbReference type="AlphaFoldDB" id="G5JU08"/>
<organism evidence="5 6">
    <name type="scientific">Streptococcus macacae NCTC 11558</name>
    <dbReference type="NCBI Taxonomy" id="764298"/>
    <lineage>
        <taxon>Bacteria</taxon>
        <taxon>Bacillati</taxon>
        <taxon>Bacillota</taxon>
        <taxon>Bacilli</taxon>
        <taxon>Lactobacillales</taxon>
        <taxon>Streptococcaceae</taxon>
        <taxon>Streptococcus</taxon>
    </lineage>
</organism>
<dbReference type="RefSeq" id="WP_003081392.1">
    <property type="nucleotide sequence ID" value="NZ_AEUW02000001.1"/>
</dbReference>
<dbReference type="PANTHER" id="PTHR43278:SF4">
    <property type="entry name" value="NAD(P)H-DEPENDENT FMN-CONTAINING OXIDOREDUCTASE YWQN-RELATED"/>
    <property type="match status" value="1"/>
</dbReference>
<keyword evidence="2" id="KW-0288">FMN</keyword>
<reference evidence="5 6" key="1">
    <citation type="journal article" date="2014" name="Int. J. Syst. Evol. Microbiol.">
        <title>Phylogenomics and the dynamic genome evolution of the genus Streptococcus.</title>
        <authorList>
            <consortium name="The Broad Institute Genome Sequencing Platform"/>
            <person name="Richards V.P."/>
            <person name="Palmer S.R."/>
            <person name="Pavinski Bitar P.D."/>
            <person name="Qin X."/>
            <person name="Weinstock G.M."/>
            <person name="Highlander S.K."/>
            <person name="Town C.D."/>
            <person name="Burne R.A."/>
            <person name="Stanhope M.J."/>
        </authorList>
    </citation>
    <scope>NUCLEOTIDE SEQUENCE [LARGE SCALE GENOMIC DNA]</scope>
    <source>
        <strain evidence="5 6">NCTC 11558</strain>
    </source>
</reference>
<comment type="caution">
    <text evidence="5">The sequence shown here is derived from an EMBL/GenBank/DDBJ whole genome shotgun (WGS) entry which is preliminary data.</text>
</comment>
<dbReference type="SUPFAM" id="SSF52218">
    <property type="entry name" value="Flavoproteins"/>
    <property type="match status" value="1"/>
</dbReference>
<proteinExistence type="predicted"/>
<dbReference type="STRING" id="764298.STRMA_0548"/>
<gene>
    <name evidence="5" type="ORF">STRMA_0548</name>
</gene>
<evidence type="ECO:0000259" key="4">
    <source>
        <dbReference type="Pfam" id="PF03358"/>
    </source>
</evidence>
<evidence type="ECO:0000313" key="6">
    <source>
        <dbReference type="Proteomes" id="UP000003573"/>
    </source>
</evidence>
<name>G5JU08_9STRE</name>
<evidence type="ECO:0000256" key="1">
    <source>
        <dbReference type="ARBA" id="ARBA00022630"/>
    </source>
</evidence>
<protein>
    <submittedName>
        <fullName evidence="5">Flavin reductase</fullName>
        <ecNumber evidence="5">1.7.-.-</ecNumber>
    </submittedName>
</protein>
<keyword evidence="3" id="KW-0732">Signal</keyword>
<dbReference type="InterPro" id="IPR051796">
    <property type="entry name" value="ISF_SsuE-like"/>
</dbReference>
<dbReference type="GO" id="GO:0016491">
    <property type="term" value="F:oxidoreductase activity"/>
    <property type="evidence" value="ECO:0007669"/>
    <property type="project" value="UniProtKB-KW"/>
</dbReference>
<dbReference type="InterPro" id="IPR005025">
    <property type="entry name" value="FMN_Rdtase-like_dom"/>
</dbReference>
<dbReference type="Pfam" id="PF03358">
    <property type="entry name" value="FMN_red"/>
    <property type="match status" value="1"/>
</dbReference>
<keyword evidence="1" id="KW-0285">Flavoprotein</keyword>
<evidence type="ECO:0000256" key="3">
    <source>
        <dbReference type="SAM" id="SignalP"/>
    </source>
</evidence>
<dbReference type="EC" id="1.7.-.-" evidence="5"/>
<feature type="chain" id="PRO_5039602275" evidence="3">
    <location>
        <begin position="23"/>
        <end position="187"/>
    </location>
</feature>
<keyword evidence="6" id="KW-1185">Reference proteome</keyword>
<dbReference type="InterPro" id="IPR029039">
    <property type="entry name" value="Flavoprotein-like_sf"/>
</dbReference>
<dbReference type="EMBL" id="AEUW02000001">
    <property type="protein sequence ID" value="EHJ52857.1"/>
    <property type="molecule type" value="Genomic_DNA"/>
</dbReference>
<feature type="domain" description="NADPH-dependent FMN reductase-like" evidence="4">
    <location>
        <begin position="36"/>
        <end position="140"/>
    </location>
</feature>
<evidence type="ECO:0000256" key="2">
    <source>
        <dbReference type="ARBA" id="ARBA00022643"/>
    </source>
</evidence>
<evidence type="ECO:0000313" key="5">
    <source>
        <dbReference type="EMBL" id="EHJ52857.1"/>
    </source>
</evidence>
<sequence length="187" mass="20737">MKKLIPLLLAFLCLAGCSQTKSHQNTAKGGEKMSSKVLFINASQNKDGNTVKMGKDLLNGTSYDQINLIDYRIGFLGQKLKDDQFKEVTDLVKQADTIVIGTPVYWHSMSGALKTLIDRASEDTSSNPFKGKKLYFFMQGAAPTELSKESTVYIIQRFANQLGMELKGTATDSNQLQKLKTTLENDK</sequence>
<dbReference type="Proteomes" id="UP000003573">
    <property type="component" value="Unassembled WGS sequence"/>
</dbReference>
<feature type="signal peptide" evidence="3">
    <location>
        <begin position="1"/>
        <end position="22"/>
    </location>
</feature>
<dbReference type="eggNOG" id="COG0655">
    <property type="taxonomic scope" value="Bacteria"/>
</dbReference>
<keyword evidence="5" id="KW-0560">Oxidoreductase</keyword>
<accession>G5JU08</accession>
<dbReference type="Gene3D" id="3.40.50.360">
    <property type="match status" value="1"/>
</dbReference>